<dbReference type="KEGG" id="cfe:BAE81391.1"/>
<evidence type="ECO:0000313" key="2">
    <source>
        <dbReference type="EMBL" id="BAE81391.1"/>
    </source>
</evidence>
<dbReference type="AlphaFoldDB" id="Q253Z7"/>
<dbReference type="RefSeq" id="WP_011458171.1">
    <property type="nucleotide sequence ID" value="NC_007899.1"/>
</dbReference>
<sequence length="737" mass="79873">MTFPIGNTRASLGFEDPQEASNVTENTSLVSTVAETALASSTTTQTSQISIDTMSSEISGATFTSDAGEAAVAASVAALSALDTVLEDVYVDMASVRQDSESQTDLLSGLEFLREMWENPDVQRVLLRKPVGERFTTYGADLFARSSTSINSQINSRPPRASMEGLDDISLLDDLEISLHEETEEKIQNTSVLRTQLFGFFINLVKQDLLHDNISGGRVKDLFDAVSGGMSRQEYTELLDLIKEGDFTSTQDIAKFCNIFMSTPKFKSSQGLQTLFAFFKGEGGAVTSVLLQELMGVLTGTFGLPLPSGLSSFLHALKNLYETTHPNGTSNMEAAVSLVSLVSGVLQSETTQRVMQSCYDGCADSCAGNCGCVGCGCADGASGCGGFGSFFCGLFASCFHLNTNRGGITEESFKKLEKKYSSAVVLIALNNLGVNNVDLLSGKRLGLPTLEEVKAECESASNGLNQIIKSKSRETWGEAACRYPSLLSRPLLKEGIIGGLSNRYMTVNDNKLRGRVFIDCSWGSEGFISTHEPFDSQRLVSSLASLSVKRAGSSAFCRLGAADASDVMTNISRILSVAISTGDSIWLSTEDLMALVCVVLAHKNLSVVDGQGSDMTRIQDSQEIKDLFSAVEENLVRVERNQQRDIRSSLNASVLYSQIARNASRRETSYRPLKDRARTEVRNNLVTKMSMPWMRAAGLVLTNTAPQGRDEVDRPAERSLRDSRSVHVAQVYRETSV</sequence>
<proteinExistence type="predicted"/>
<dbReference type="STRING" id="264202.gene:10544445"/>
<organism evidence="2 3">
    <name type="scientific">Chlamydia felis (strain Fe/C-56)</name>
    <name type="common">Chlamydophila felis</name>
    <dbReference type="NCBI Taxonomy" id="264202"/>
    <lineage>
        <taxon>Bacteria</taxon>
        <taxon>Pseudomonadati</taxon>
        <taxon>Chlamydiota</taxon>
        <taxon>Chlamydiia</taxon>
        <taxon>Chlamydiales</taxon>
        <taxon>Chlamydiaceae</taxon>
        <taxon>Chlamydia/Chlamydophila group</taxon>
        <taxon>Chlamydia</taxon>
    </lineage>
</organism>
<evidence type="ECO:0000313" key="3">
    <source>
        <dbReference type="Proteomes" id="UP000001260"/>
    </source>
</evidence>
<feature type="compositionally biased region" description="Basic and acidic residues" evidence="1">
    <location>
        <begin position="708"/>
        <end position="725"/>
    </location>
</feature>
<protein>
    <submittedName>
        <fullName evidence="2">Uncharacterized protein</fullName>
    </submittedName>
</protein>
<dbReference type="EMBL" id="AP006861">
    <property type="protein sequence ID" value="BAE81391.1"/>
    <property type="molecule type" value="Genomic_DNA"/>
</dbReference>
<dbReference type="OrthoDB" id="16891at2"/>
<accession>Q253Z7</accession>
<feature type="region of interest" description="Disordered" evidence="1">
    <location>
        <begin position="1"/>
        <end position="24"/>
    </location>
</feature>
<keyword evidence="3" id="KW-1185">Reference proteome</keyword>
<evidence type="ECO:0000256" key="1">
    <source>
        <dbReference type="SAM" id="MobiDB-lite"/>
    </source>
</evidence>
<dbReference type="HOGENOM" id="CLU_023393_0_0_0"/>
<dbReference type="Proteomes" id="UP000001260">
    <property type="component" value="Chromosome"/>
</dbReference>
<gene>
    <name evidence="2" type="ordered locus">CF0619</name>
</gene>
<reference evidence="2 3" key="1">
    <citation type="journal article" date="2006" name="DNA Res.">
        <title>Genome sequence of the cat pathogen, Chlamydophila felis.</title>
        <authorList>
            <person name="Azuma Y."/>
            <person name="Hirakawa H."/>
            <person name="Yamashita A."/>
            <person name="Cai Y."/>
            <person name="Rahman M.A."/>
            <person name="Suzuki H."/>
            <person name="Mitaku S."/>
            <person name="Toh H."/>
            <person name="Goto S."/>
            <person name="Murakami T."/>
            <person name="Sugi K."/>
            <person name="Hayashi H."/>
            <person name="Fukushi H."/>
            <person name="Hattori M."/>
            <person name="Kuhara S."/>
            <person name="Shirai M."/>
        </authorList>
    </citation>
    <scope>NUCLEOTIDE SEQUENCE [LARGE SCALE GENOMIC DNA]</scope>
    <source>
        <strain evidence="2 3">Fe/C-56</strain>
    </source>
</reference>
<feature type="region of interest" description="Disordered" evidence="1">
    <location>
        <begin position="705"/>
        <end position="725"/>
    </location>
</feature>
<name>Q253Z7_CHLFF</name>